<proteinExistence type="predicted"/>
<dbReference type="KEGG" id="nai:NECAME_18029"/>
<feature type="compositionally biased region" description="Basic and acidic residues" evidence="1">
    <location>
        <begin position="281"/>
        <end position="306"/>
    </location>
</feature>
<feature type="region of interest" description="Disordered" evidence="1">
    <location>
        <begin position="208"/>
        <end position="368"/>
    </location>
</feature>
<feature type="compositionally biased region" description="Basic and acidic residues" evidence="1">
    <location>
        <begin position="245"/>
        <end position="268"/>
    </location>
</feature>
<keyword evidence="3" id="KW-1185">Reference proteome</keyword>
<dbReference type="Proteomes" id="UP000053676">
    <property type="component" value="Unassembled WGS sequence"/>
</dbReference>
<protein>
    <submittedName>
        <fullName evidence="2">Uncharacterized protein</fullName>
    </submittedName>
</protein>
<name>W2TGB4_NECAM</name>
<evidence type="ECO:0000313" key="3">
    <source>
        <dbReference type="Proteomes" id="UP000053676"/>
    </source>
</evidence>
<dbReference type="EMBL" id="KI659153">
    <property type="protein sequence ID" value="ETN80226.1"/>
    <property type="molecule type" value="Genomic_DNA"/>
</dbReference>
<reference evidence="3" key="1">
    <citation type="journal article" date="2014" name="Nat. Genet.">
        <title>Genome of the human hookworm Necator americanus.</title>
        <authorList>
            <person name="Tang Y.T."/>
            <person name="Gao X."/>
            <person name="Rosa B.A."/>
            <person name="Abubucker S."/>
            <person name="Hallsworth-Pepin K."/>
            <person name="Martin J."/>
            <person name="Tyagi R."/>
            <person name="Heizer E."/>
            <person name="Zhang X."/>
            <person name="Bhonagiri-Palsikar V."/>
            <person name="Minx P."/>
            <person name="Warren W.C."/>
            <person name="Wang Q."/>
            <person name="Zhan B."/>
            <person name="Hotez P.J."/>
            <person name="Sternberg P.W."/>
            <person name="Dougall A."/>
            <person name="Gaze S.T."/>
            <person name="Mulvenna J."/>
            <person name="Sotillo J."/>
            <person name="Ranganathan S."/>
            <person name="Rabelo E.M."/>
            <person name="Wilson R.K."/>
            <person name="Felgner P.L."/>
            <person name="Bethony J."/>
            <person name="Hawdon J.M."/>
            <person name="Gasser R.B."/>
            <person name="Loukas A."/>
            <person name="Mitreva M."/>
        </authorList>
    </citation>
    <scope>NUCLEOTIDE SEQUENCE [LARGE SCALE GENOMIC DNA]</scope>
</reference>
<feature type="compositionally biased region" description="Basic residues" evidence="1">
    <location>
        <begin position="27"/>
        <end position="38"/>
    </location>
</feature>
<evidence type="ECO:0000256" key="1">
    <source>
        <dbReference type="SAM" id="MobiDB-lite"/>
    </source>
</evidence>
<accession>W2TGB4</accession>
<organism evidence="2 3">
    <name type="scientific">Necator americanus</name>
    <name type="common">Human hookworm</name>
    <dbReference type="NCBI Taxonomy" id="51031"/>
    <lineage>
        <taxon>Eukaryota</taxon>
        <taxon>Metazoa</taxon>
        <taxon>Ecdysozoa</taxon>
        <taxon>Nematoda</taxon>
        <taxon>Chromadorea</taxon>
        <taxon>Rhabditida</taxon>
        <taxon>Rhabditina</taxon>
        <taxon>Rhabditomorpha</taxon>
        <taxon>Strongyloidea</taxon>
        <taxon>Ancylostomatidae</taxon>
        <taxon>Bunostominae</taxon>
        <taxon>Necator</taxon>
    </lineage>
</organism>
<feature type="region of interest" description="Disordered" evidence="1">
    <location>
        <begin position="1"/>
        <end position="40"/>
    </location>
</feature>
<sequence length="368" mass="40856">MGRLRSCCPENPPRSPAREHAQLLRRAQGRSGHRRPRPQGHQVRFLKGLADLAEKRNAVIKVYAVSEIDPGPTARVHYHYCMNSTVEVVQHAVKTVWDRACPSWPTIVHHEPPRSLIGASKYMMKDMVKPGFIRLFRRKTLRITWGNISGRGRSGFYTTPKEDLWRQFNEKIKRTSRQHQAARPGHLLRPAIRRFEAVVPLPGQAVLRPGGMGLRPPGTGVRSCGFESQLHGGEDQGEAPASPGRAREHRVPPGDDDRRAVHRREAGRMEGPAGLPDDPDDANRGEARSRSGQHRERVGHQGRDGSDGSGGRKGFHGRADRSPDRTSGLVAGEEARQSQRPGGLPRQSHPGRLRTASRIREQGGSCQA</sequence>
<gene>
    <name evidence="2" type="ORF">NECAME_18029</name>
</gene>
<evidence type="ECO:0000313" key="2">
    <source>
        <dbReference type="EMBL" id="ETN80226.1"/>
    </source>
</evidence>
<dbReference type="AlphaFoldDB" id="W2TGB4"/>